<proteinExistence type="predicted"/>
<feature type="non-terminal residue" evidence="1">
    <location>
        <position position="1"/>
    </location>
</feature>
<protein>
    <submittedName>
        <fullName evidence="1">(wild Malaysian banana) hypothetical protein</fullName>
    </submittedName>
</protein>
<gene>
    <name evidence="1" type="ORF">GSMUA_170850.1</name>
</gene>
<dbReference type="EMBL" id="HG996471">
    <property type="protein sequence ID" value="CAG1847290.1"/>
    <property type="molecule type" value="Genomic_DNA"/>
</dbReference>
<accession>A0A8D7AH44</accession>
<organism evidence="1">
    <name type="scientific">Musa acuminata subsp. malaccensis</name>
    <name type="common">Wild banana</name>
    <name type="synonym">Musa malaccensis</name>
    <dbReference type="NCBI Taxonomy" id="214687"/>
    <lineage>
        <taxon>Eukaryota</taxon>
        <taxon>Viridiplantae</taxon>
        <taxon>Streptophyta</taxon>
        <taxon>Embryophyta</taxon>
        <taxon>Tracheophyta</taxon>
        <taxon>Spermatophyta</taxon>
        <taxon>Magnoliopsida</taxon>
        <taxon>Liliopsida</taxon>
        <taxon>Zingiberales</taxon>
        <taxon>Musaceae</taxon>
        <taxon>Musa</taxon>
    </lineage>
</organism>
<evidence type="ECO:0000313" key="1">
    <source>
        <dbReference type="EMBL" id="CAG1847290.1"/>
    </source>
</evidence>
<dbReference type="AlphaFoldDB" id="A0A8D7AH44"/>
<reference evidence="1" key="1">
    <citation type="submission" date="2021-03" db="EMBL/GenBank/DDBJ databases">
        <authorList>
            <consortium name="Genoscope - CEA"/>
            <person name="William W."/>
        </authorList>
    </citation>
    <scope>NUCLEOTIDE SEQUENCE</scope>
    <source>
        <strain evidence="1">Doubled-haploid Pahang</strain>
    </source>
</reference>
<name>A0A8D7AH44_MUSAM</name>
<sequence length="44" mass="5093">YCKILRTITFIPQGCLILCCPNKYPSSIENKHLPIISWTVNHFS</sequence>